<sequence>MLALRSRRAAILVIGGDFRQALPEFDALAAAYARTAGPTSEDALECLRQAAHCRVEIGHATTALRQFRQVLTHVRAASGDASPAALDLRRNIGMLLLTEGKAEEALDELRPLHDDLCVVYGPQHEETREVADVLARLRLGKVTADE</sequence>
<reference evidence="1" key="2">
    <citation type="submission" date="2020-09" db="EMBL/GenBank/DDBJ databases">
        <authorList>
            <person name="Sun Q."/>
            <person name="Zhou Y."/>
        </authorList>
    </citation>
    <scope>NUCLEOTIDE SEQUENCE</scope>
    <source>
        <strain evidence="1">CGMCC 4.7312</strain>
    </source>
</reference>
<dbReference type="AlphaFoldDB" id="A0A917U2Z0"/>
<evidence type="ECO:0000313" key="1">
    <source>
        <dbReference type="EMBL" id="GGM54545.1"/>
    </source>
</evidence>
<keyword evidence="2" id="KW-1185">Reference proteome</keyword>
<evidence type="ECO:0008006" key="3">
    <source>
        <dbReference type="Google" id="ProtNLM"/>
    </source>
</evidence>
<gene>
    <name evidence="1" type="ORF">GCM10011608_44420</name>
</gene>
<proteinExistence type="predicted"/>
<organism evidence="1 2">
    <name type="scientific">Micromonospora sonchi</name>
    <dbReference type="NCBI Taxonomy" id="1763543"/>
    <lineage>
        <taxon>Bacteria</taxon>
        <taxon>Bacillati</taxon>
        <taxon>Actinomycetota</taxon>
        <taxon>Actinomycetes</taxon>
        <taxon>Micromonosporales</taxon>
        <taxon>Micromonosporaceae</taxon>
        <taxon>Micromonospora</taxon>
    </lineage>
</organism>
<dbReference type="InterPro" id="IPR011990">
    <property type="entry name" value="TPR-like_helical_dom_sf"/>
</dbReference>
<dbReference type="RefSeq" id="WP_189047427.1">
    <property type="nucleotide sequence ID" value="NZ_BMNB01000024.1"/>
</dbReference>
<reference evidence="1" key="1">
    <citation type="journal article" date="2014" name="Int. J. Syst. Evol. Microbiol.">
        <title>Complete genome sequence of Corynebacterium casei LMG S-19264T (=DSM 44701T), isolated from a smear-ripened cheese.</title>
        <authorList>
            <consortium name="US DOE Joint Genome Institute (JGI-PGF)"/>
            <person name="Walter F."/>
            <person name="Albersmeier A."/>
            <person name="Kalinowski J."/>
            <person name="Ruckert C."/>
        </authorList>
    </citation>
    <scope>NUCLEOTIDE SEQUENCE</scope>
    <source>
        <strain evidence="1">CGMCC 4.7312</strain>
    </source>
</reference>
<dbReference type="Proteomes" id="UP000608890">
    <property type="component" value="Unassembled WGS sequence"/>
</dbReference>
<dbReference type="EMBL" id="BMNB01000024">
    <property type="protein sequence ID" value="GGM54545.1"/>
    <property type="molecule type" value="Genomic_DNA"/>
</dbReference>
<dbReference type="SUPFAM" id="SSF48452">
    <property type="entry name" value="TPR-like"/>
    <property type="match status" value="1"/>
</dbReference>
<comment type="caution">
    <text evidence="1">The sequence shown here is derived from an EMBL/GenBank/DDBJ whole genome shotgun (WGS) entry which is preliminary data.</text>
</comment>
<name>A0A917U2Z0_9ACTN</name>
<evidence type="ECO:0000313" key="2">
    <source>
        <dbReference type="Proteomes" id="UP000608890"/>
    </source>
</evidence>
<protein>
    <recommendedName>
        <fullName evidence="3">Tetratricopeptide repeat protein</fullName>
    </recommendedName>
</protein>
<accession>A0A917U2Z0</accession>
<dbReference type="Gene3D" id="1.25.40.10">
    <property type="entry name" value="Tetratricopeptide repeat domain"/>
    <property type="match status" value="1"/>
</dbReference>